<name>A0A0F7SVV4_PHARH</name>
<keyword evidence="2" id="KW-0812">Transmembrane</keyword>
<dbReference type="AlphaFoldDB" id="A0A0F7SVV4"/>
<feature type="region of interest" description="Disordered" evidence="1">
    <location>
        <begin position="1"/>
        <end position="28"/>
    </location>
</feature>
<evidence type="ECO:0000256" key="2">
    <source>
        <dbReference type="SAM" id="Phobius"/>
    </source>
</evidence>
<keyword evidence="2" id="KW-1133">Transmembrane helix</keyword>
<feature type="transmembrane region" description="Helical" evidence="2">
    <location>
        <begin position="38"/>
        <end position="57"/>
    </location>
</feature>
<accession>A0A0F7SVV4</accession>
<organism evidence="3">
    <name type="scientific">Phaffia rhodozyma</name>
    <name type="common">Yeast</name>
    <name type="synonym">Xanthophyllomyces dendrorhous</name>
    <dbReference type="NCBI Taxonomy" id="264483"/>
    <lineage>
        <taxon>Eukaryota</taxon>
        <taxon>Fungi</taxon>
        <taxon>Dikarya</taxon>
        <taxon>Basidiomycota</taxon>
        <taxon>Agaricomycotina</taxon>
        <taxon>Tremellomycetes</taxon>
        <taxon>Cystofilobasidiales</taxon>
        <taxon>Mrakiaceae</taxon>
        <taxon>Phaffia</taxon>
    </lineage>
</organism>
<feature type="transmembrane region" description="Helical" evidence="2">
    <location>
        <begin position="99"/>
        <end position="121"/>
    </location>
</feature>
<proteinExistence type="predicted"/>
<dbReference type="PANTHER" id="PTHR39605:SF1">
    <property type="entry name" value="MAJOR FACILITATOR SUPERFAMILY (MFS) PROFILE DOMAIN-CONTAINING PROTEIN"/>
    <property type="match status" value="1"/>
</dbReference>
<feature type="compositionally biased region" description="Polar residues" evidence="1">
    <location>
        <begin position="13"/>
        <end position="26"/>
    </location>
</feature>
<evidence type="ECO:0000256" key="1">
    <source>
        <dbReference type="SAM" id="MobiDB-lite"/>
    </source>
</evidence>
<feature type="compositionally biased region" description="Polar residues" evidence="1">
    <location>
        <begin position="241"/>
        <end position="253"/>
    </location>
</feature>
<dbReference type="EMBL" id="LN483157">
    <property type="protein sequence ID" value="CED84093.1"/>
    <property type="molecule type" value="Genomic_DNA"/>
</dbReference>
<evidence type="ECO:0000313" key="3">
    <source>
        <dbReference type="EMBL" id="CED84093.1"/>
    </source>
</evidence>
<reference evidence="3" key="1">
    <citation type="submission" date="2014-08" db="EMBL/GenBank/DDBJ databases">
        <authorList>
            <person name="Sharma Rahul"/>
            <person name="Thines Marco"/>
        </authorList>
    </citation>
    <scope>NUCLEOTIDE SEQUENCE</scope>
</reference>
<dbReference type="PANTHER" id="PTHR39605">
    <property type="entry name" value="MAJOR FACILITATOR SUPERFAMILY (MFS) PROFILE DOMAIN-CONTAINING PROTEIN"/>
    <property type="match status" value="1"/>
</dbReference>
<keyword evidence="2" id="KW-0472">Membrane</keyword>
<sequence>MASSSSSKINDSKVPSQTLWQASQPPSEDLDPSDAVSWFAYTAAVALASLAIPLITFPRLIMFLMGGLDEESTQMGKIGRTQREIFSSGRIGLTRLERFLCLQMGVLLIALACLILCMTAPPAPHLDPVQPEAPSSTATTGHSKRSRFKQTPQRVQTIWILTPLFFISAGTSYNTALSGLSLYVTFVTGVIGVYGAWVCMFFEEPSHLSKTTKADKRTSSFPFKNKASAREIKKAFISSNLNQDQSGSKSGLSTIGIEIGSTSGTNSRRTDEFELKERR</sequence>
<feature type="region of interest" description="Disordered" evidence="1">
    <location>
        <begin position="241"/>
        <end position="279"/>
    </location>
</feature>
<protein>
    <submittedName>
        <fullName evidence="3">Uncharacterized protein</fullName>
    </submittedName>
</protein>
<feature type="compositionally biased region" description="Basic and acidic residues" evidence="1">
    <location>
        <begin position="268"/>
        <end position="279"/>
    </location>
</feature>
<feature type="region of interest" description="Disordered" evidence="1">
    <location>
        <begin position="128"/>
        <end position="150"/>
    </location>
</feature>
<feature type="transmembrane region" description="Helical" evidence="2">
    <location>
        <begin position="180"/>
        <end position="202"/>
    </location>
</feature>